<dbReference type="AlphaFoldDB" id="Q2JAD9"/>
<dbReference type="Proteomes" id="UP000001937">
    <property type="component" value="Chromosome"/>
</dbReference>
<sequence>MALSAQSIVTTRPGVQGCTAILCDNQGCRCSGDNYGCRMADDALMATLGELADASERARSIEAEIRTLAARAAAEGASYGDIGRALGITRQGARKRFPRLVATPPVATTSVVATAAPAGSRPPEDLIGGPPASTPEATTVVVAPGAAADSVAPAKRPTGKPERTPAPSAPRTGSTTTVVERAGASTADRTGGPEDAAGRPATSRRQKAADQPRARAGSLPSAMDAAVAAVAAMTEDTGYTLVRIETGYRVLVDGVESGTLRPDYTGTTRNRPRGWLPKAPGLVSVFPPGRSYRTRDEAVTHLLADLRHQGEQRRGRQRKPRL</sequence>
<evidence type="ECO:0000256" key="1">
    <source>
        <dbReference type="SAM" id="MobiDB-lite"/>
    </source>
</evidence>
<dbReference type="KEGG" id="fra:Francci3_2386"/>
<protein>
    <submittedName>
        <fullName evidence="2">Uncharacterized protein</fullName>
    </submittedName>
</protein>
<organism evidence="2 3">
    <name type="scientific">Frankia casuarinae (strain DSM 45818 / CECT 9043 / HFP020203 / CcI3)</name>
    <dbReference type="NCBI Taxonomy" id="106370"/>
    <lineage>
        <taxon>Bacteria</taxon>
        <taxon>Bacillati</taxon>
        <taxon>Actinomycetota</taxon>
        <taxon>Actinomycetes</taxon>
        <taxon>Frankiales</taxon>
        <taxon>Frankiaceae</taxon>
        <taxon>Frankia</taxon>
    </lineage>
</organism>
<keyword evidence="3" id="KW-1185">Reference proteome</keyword>
<evidence type="ECO:0000313" key="3">
    <source>
        <dbReference type="Proteomes" id="UP000001937"/>
    </source>
</evidence>
<gene>
    <name evidence="2" type="ordered locus">Francci3_2386</name>
</gene>
<feature type="compositionally biased region" description="Low complexity" evidence="1">
    <location>
        <begin position="130"/>
        <end position="154"/>
    </location>
</feature>
<dbReference type="EMBL" id="CP000249">
    <property type="protein sequence ID" value="ABD11753.1"/>
    <property type="molecule type" value="Genomic_DNA"/>
</dbReference>
<accession>Q2JAD9</accession>
<evidence type="ECO:0000313" key="2">
    <source>
        <dbReference type="EMBL" id="ABD11753.1"/>
    </source>
</evidence>
<feature type="region of interest" description="Disordered" evidence="1">
    <location>
        <begin position="114"/>
        <end position="219"/>
    </location>
</feature>
<reference evidence="2 3" key="1">
    <citation type="journal article" date="2007" name="Genome Res.">
        <title>Genome characteristics of facultatively symbiotic Frankia sp. strains reflect host range and host plant biogeography.</title>
        <authorList>
            <person name="Normand P."/>
            <person name="Lapierre P."/>
            <person name="Tisa L.S."/>
            <person name="Gogarten J.P."/>
            <person name="Alloisio N."/>
            <person name="Bagnarol E."/>
            <person name="Bassi C.A."/>
            <person name="Berry A.M."/>
            <person name="Bickhart D.M."/>
            <person name="Choisne N."/>
            <person name="Couloux A."/>
            <person name="Cournoyer B."/>
            <person name="Cruveiller S."/>
            <person name="Daubin V."/>
            <person name="Demange N."/>
            <person name="Francino M.P."/>
            <person name="Goltsman E."/>
            <person name="Huang Y."/>
            <person name="Kopp O.R."/>
            <person name="Labarre L."/>
            <person name="Lapidus A."/>
            <person name="Lavire C."/>
            <person name="Marechal J."/>
            <person name="Martinez M."/>
            <person name="Mastronunzio J.E."/>
            <person name="Mullin B.C."/>
            <person name="Niemann J."/>
            <person name="Pujic P."/>
            <person name="Rawnsley T."/>
            <person name="Rouy Z."/>
            <person name="Schenowitz C."/>
            <person name="Sellstedt A."/>
            <person name="Tavares F."/>
            <person name="Tomkins J.P."/>
            <person name="Vallenet D."/>
            <person name="Valverde C."/>
            <person name="Wall L.G."/>
            <person name="Wang Y."/>
            <person name="Medigue C."/>
            <person name="Benson D.R."/>
        </authorList>
    </citation>
    <scope>NUCLEOTIDE SEQUENCE [LARGE SCALE GENOMIC DNA]</scope>
    <source>
        <strain evidence="3">DSM 45818 / CECT 9043 / CcI3</strain>
    </source>
</reference>
<proteinExistence type="predicted"/>
<dbReference type="HOGENOM" id="CLU_862645_0_0_11"/>
<name>Q2JAD9_FRACC</name>